<proteinExistence type="predicted"/>
<organism evidence="3 4">
    <name type="scientific">Gemmata obscuriglobus</name>
    <dbReference type="NCBI Taxonomy" id="114"/>
    <lineage>
        <taxon>Bacteria</taxon>
        <taxon>Pseudomonadati</taxon>
        <taxon>Planctomycetota</taxon>
        <taxon>Planctomycetia</taxon>
        <taxon>Gemmatales</taxon>
        <taxon>Gemmataceae</taxon>
        <taxon>Gemmata</taxon>
    </lineage>
</organism>
<dbReference type="Proteomes" id="UP000245802">
    <property type="component" value="Chromosome"/>
</dbReference>
<evidence type="ECO:0000256" key="2">
    <source>
        <dbReference type="SAM" id="SignalP"/>
    </source>
</evidence>
<gene>
    <name evidence="3" type="ORF">C1280_09505</name>
</gene>
<evidence type="ECO:0000313" key="4">
    <source>
        <dbReference type="Proteomes" id="UP000245802"/>
    </source>
</evidence>
<dbReference type="KEGG" id="gog:C1280_09505"/>
<feature type="signal peptide" evidence="2">
    <location>
        <begin position="1"/>
        <end position="20"/>
    </location>
</feature>
<name>A0A2Z3H0Y5_9BACT</name>
<feature type="chain" id="PRO_5016273134" description="Carboxypeptidase regulatory-like domain-containing protein" evidence="2">
    <location>
        <begin position="21"/>
        <end position="149"/>
    </location>
</feature>
<dbReference type="RefSeq" id="WP_010038846.1">
    <property type="nucleotide sequence ID" value="NZ_CP025958.1"/>
</dbReference>
<protein>
    <recommendedName>
        <fullName evidence="5">Carboxypeptidase regulatory-like domain-containing protein</fullName>
    </recommendedName>
</protein>
<accession>A0A2Z3H0Y5</accession>
<evidence type="ECO:0008006" key="5">
    <source>
        <dbReference type="Google" id="ProtNLM"/>
    </source>
</evidence>
<evidence type="ECO:0000313" key="3">
    <source>
        <dbReference type="EMBL" id="AWM37236.1"/>
    </source>
</evidence>
<sequence length="149" mass="15280">MLRCCAVGLLLLGLPALVGCSGNSKTAGKVSVSGSVSVKGVPLADGVVLFEPLEKQNTSASAVLVGSNFSISAANGLQPGMYLVRVSTSGEENKPVDPNAPLTPSGSNLPGSNKSETKKPTIPPEWGGKSKQQVEIKADGPNKFDFDIK</sequence>
<reference evidence="3 4" key="1">
    <citation type="submission" date="2018-01" db="EMBL/GenBank/DDBJ databases">
        <title>G. obscuriglobus.</title>
        <authorList>
            <person name="Franke J."/>
            <person name="Blomberg W."/>
            <person name="Selmecki A."/>
        </authorList>
    </citation>
    <scope>NUCLEOTIDE SEQUENCE [LARGE SCALE GENOMIC DNA]</scope>
    <source>
        <strain evidence="3 4">DSM 5831</strain>
    </source>
</reference>
<dbReference type="EMBL" id="CP025958">
    <property type="protein sequence ID" value="AWM37236.1"/>
    <property type="molecule type" value="Genomic_DNA"/>
</dbReference>
<feature type="region of interest" description="Disordered" evidence="1">
    <location>
        <begin position="86"/>
        <end position="149"/>
    </location>
</feature>
<keyword evidence="2" id="KW-0732">Signal</keyword>
<feature type="compositionally biased region" description="Polar residues" evidence="1">
    <location>
        <begin position="102"/>
        <end position="114"/>
    </location>
</feature>
<evidence type="ECO:0000256" key="1">
    <source>
        <dbReference type="SAM" id="MobiDB-lite"/>
    </source>
</evidence>
<dbReference type="AlphaFoldDB" id="A0A2Z3H0Y5"/>
<feature type="compositionally biased region" description="Basic and acidic residues" evidence="1">
    <location>
        <begin position="132"/>
        <end position="149"/>
    </location>
</feature>
<dbReference type="OrthoDB" id="280343at2"/>
<dbReference type="PROSITE" id="PS51257">
    <property type="entry name" value="PROKAR_LIPOPROTEIN"/>
    <property type="match status" value="1"/>
</dbReference>
<keyword evidence="4" id="KW-1185">Reference proteome</keyword>